<proteinExistence type="predicted"/>
<dbReference type="RefSeq" id="WP_140964067.1">
    <property type="nucleotide sequence ID" value="NZ_VEVQ02000015.1"/>
</dbReference>
<dbReference type="Pfam" id="PF14109">
    <property type="entry name" value="GldH_lipo"/>
    <property type="match status" value="1"/>
</dbReference>
<dbReference type="PROSITE" id="PS51257">
    <property type="entry name" value="PROKAR_LIPOPROTEIN"/>
    <property type="match status" value="1"/>
</dbReference>
<name>A0ABX0J0T7_9FLAO</name>
<organism evidence="1 2">
    <name type="scientific">Flavobacterium jejuense</name>
    <dbReference type="NCBI Taxonomy" id="1544455"/>
    <lineage>
        <taxon>Bacteria</taxon>
        <taxon>Pseudomonadati</taxon>
        <taxon>Bacteroidota</taxon>
        <taxon>Flavobacteriia</taxon>
        <taxon>Flavobacteriales</taxon>
        <taxon>Flavobacteriaceae</taxon>
        <taxon>Flavobacterium</taxon>
    </lineage>
</organism>
<protein>
    <submittedName>
        <fullName evidence="1">Gliding motility lipoprotein GldH</fullName>
    </submittedName>
</protein>
<evidence type="ECO:0000313" key="2">
    <source>
        <dbReference type="Proteomes" id="UP000817854"/>
    </source>
</evidence>
<dbReference type="EMBL" id="VEVQ02000015">
    <property type="protein sequence ID" value="NHN27555.1"/>
    <property type="molecule type" value="Genomic_DNA"/>
</dbReference>
<reference evidence="1 2" key="3">
    <citation type="submission" date="2020-02" db="EMBL/GenBank/DDBJ databases">
        <title>Flavobacterium profundi sp. nov., isolated from a deep-sea seamount.</title>
        <authorList>
            <person name="Zhang D.-C."/>
        </authorList>
    </citation>
    <scope>NUCLEOTIDE SEQUENCE [LARGE SCALE GENOMIC DNA]</scope>
    <source>
        <strain evidence="1 2">EC11</strain>
    </source>
</reference>
<gene>
    <name evidence="1" type="ORF">FIA58_017890</name>
</gene>
<keyword evidence="2" id="KW-1185">Reference proteome</keyword>
<accession>A0ABX0J0T7</accession>
<keyword evidence="1" id="KW-0449">Lipoprotein</keyword>
<evidence type="ECO:0000313" key="1">
    <source>
        <dbReference type="EMBL" id="NHN27555.1"/>
    </source>
</evidence>
<reference evidence="1 2" key="2">
    <citation type="submission" date="2019-05" db="EMBL/GenBank/DDBJ databases">
        <authorList>
            <person name="Lianzixin W."/>
        </authorList>
    </citation>
    <scope>NUCLEOTIDE SEQUENCE [LARGE SCALE GENOMIC DNA]</scope>
    <source>
        <strain evidence="1 2">EC11</strain>
    </source>
</reference>
<dbReference type="InterPro" id="IPR020018">
    <property type="entry name" value="Motility-assoc_lipoprot_GldH"/>
</dbReference>
<comment type="caution">
    <text evidence="1">The sequence shown here is derived from an EMBL/GenBank/DDBJ whole genome shotgun (WGS) entry which is preliminary data.</text>
</comment>
<dbReference type="Proteomes" id="UP000817854">
    <property type="component" value="Unassembled WGS sequence"/>
</dbReference>
<sequence length="150" mass="17283">MKFKYCLLGVFCIFLSCDKNRIYKEFDSNLENNRWNSNDSKEFSFVMKKEEIVDVILHLGHIYDFQFASIPLQMAITYPDGHTELIPINLKLKNEEGKDLADCSGDICDLYYTVKNKVPLEKGNYLIVITNKFNGAYLPNILGVGIQINK</sequence>
<reference evidence="2" key="1">
    <citation type="submission" date="2019-05" db="EMBL/GenBank/DDBJ databases">
        <title>Flavobacterium profundi sp. nov., isolated from a deep-sea seamount.</title>
        <authorList>
            <person name="Zhang D.-C."/>
        </authorList>
    </citation>
    <scope>NUCLEOTIDE SEQUENCE [LARGE SCALE GENOMIC DNA]</scope>
    <source>
        <strain evidence="2">EC11</strain>
    </source>
</reference>